<dbReference type="AlphaFoldDB" id="A0A4Q7J4Z1"/>
<feature type="transmembrane region" description="Helical" evidence="2">
    <location>
        <begin position="67"/>
        <end position="85"/>
    </location>
</feature>
<organism evidence="4 5">
    <name type="scientific">Amycolatopsis suaedae</name>
    <dbReference type="NCBI Taxonomy" id="2510978"/>
    <lineage>
        <taxon>Bacteria</taxon>
        <taxon>Bacillati</taxon>
        <taxon>Actinomycetota</taxon>
        <taxon>Actinomycetes</taxon>
        <taxon>Pseudonocardiales</taxon>
        <taxon>Pseudonocardiaceae</taxon>
        <taxon>Amycolatopsis</taxon>
    </lineage>
</organism>
<dbReference type="OrthoDB" id="5182370at2"/>
<sequence>MNDEPTEPEQDAGGRHRRPHPAAAPNQSAVLAEDVLRTPVVPTFGEGRHAAPETVRRSPWNRGRDRAVAVAIVVVVAVAGTVLWLNSDIRHTTSETADAGPALPDPPTSVPASLTQVWQAPSPATPVPVAEDTSVVTGAGNEVLGRDPVTGQVRWRYARDIPLCTVGGAWSKALAVYRKETQCSEVTMLDPSTGKRTAQRNGDAELGTRLVGDDSHVTATGTKLLNTWRDDLVKSVEYGEVPAIVNPNRQPRTGCVFGSVGTASGRVGVIERCPGDPADRLSVFKATPKEADTPEEIFTTVLAGRRAQLVAMTGKTTAVALPEQKVLVLFDAEGNQRTAYPLDLPPGDLAQDPPHGAPVVDEGMENLYWFTGSKTMALSKADLTPKWTLNGTLGPGRAFASQLVVPIPGGLAVVDEASGRTLRTIGVDRHGYPGPVRLEPLGPVLLEQRGDTLAALR</sequence>
<keyword evidence="2" id="KW-0812">Transmembrane</keyword>
<gene>
    <name evidence="4" type="ORF">EWH70_16900</name>
</gene>
<feature type="region of interest" description="Disordered" evidence="1">
    <location>
        <begin position="1"/>
        <end position="32"/>
    </location>
</feature>
<dbReference type="Proteomes" id="UP000292003">
    <property type="component" value="Unassembled WGS sequence"/>
</dbReference>
<protein>
    <recommendedName>
        <fullName evidence="3">Pyrrolo-quinoline quinone repeat domain-containing protein</fullName>
    </recommendedName>
</protein>
<evidence type="ECO:0000256" key="1">
    <source>
        <dbReference type="SAM" id="MobiDB-lite"/>
    </source>
</evidence>
<dbReference type="SUPFAM" id="SSF50998">
    <property type="entry name" value="Quinoprotein alcohol dehydrogenase-like"/>
    <property type="match status" value="1"/>
</dbReference>
<dbReference type="InterPro" id="IPR002372">
    <property type="entry name" value="PQQ_rpt_dom"/>
</dbReference>
<feature type="domain" description="Pyrrolo-quinoline quinone repeat" evidence="3">
    <location>
        <begin position="117"/>
        <end position="201"/>
    </location>
</feature>
<feature type="compositionally biased region" description="Acidic residues" evidence="1">
    <location>
        <begin position="1"/>
        <end position="10"/>
    </location>
</feature>
<accession>A0A4Q7J4Z1</accession>
<evidence type="ECO:0000259" key="3">
    <source>
        <dbReference type="Pfam" id="PF13360"/>
    </source>
</evidence>
<dbReference type="RefSeq" id="WP_130476379.1">
    <property type="nucleotide sequence ID" value="NZ_SFCC01000008.1"/>
</dbReference>
<evidence type="ECO:0000313" key="4">
    <source>
        <dbReference type="EMBL" id="RZQ62641.1"/>
    </source>
</evidence>
<keyword evidence="5" id="KW-1185">Reference proteome</keyword>
<keyword evidence="2" id="KW-1133">Transmembrane helix</keyword>
<dbReference type="InterPro" id="IPR011047">
    <property type="entry name" value="Quinoprotein_ADH-like_sf"/>
</dbReference>
<name>A0A4Q7J4Z1_9PSEU</name>
<dbReference type="Pfam" id="PF13360">
    <property type="entry name" value="PQQ_2"/>
    <property type="match status" value="1"/>
</dbReference>
<comment type="caution">
    <text evidence="4">The sequence shown here is derived from an EMBL/GenBank/DDBJ whole genome shotgun (WGS) entry which is preliminary data.</text>
</comment>
<dbReference type="EMBL" id="SFCC01000008">
    <property type="protein sequence ID" value="RZQ62641.1"/>
    <property type="molecule type" value="Genomic_DNA"/>
</dbReference>
<evidence type="ECO:0000256" key="2">
    <source>
        <dbReference type="SAM" id="Phobius"/>
    </source>
</evidence>
<keyword evidence="2" id="KW-0472">Membrane</keyword>
<proteinExistence type="predicted"/>
<reference evidence="4 5" key="1">
    <citation type="submission" date="2019-02" db="EMBL/GenBank/DDBJ databases">
        <title>Draft genome sequence of Amycolatopsis sp. 8-3EHSu isolated from roots of Suaeda maritima.</title>
        <authorList>
            <person name="Duangmal K."/>
            <person name="Chantavorakit T."/>
        </authorList>
    </citation>
    <scope>NUCLEOTIDE SEQUENCE [LARGE SCALE GENOMIC DNA]</scope>
    <source>
        <strain evidence="4 5">8-3EHSu</strain>
    </source>
</reference>
<evidence type="ECO:0000313" key="5">
    <source>
        <dbReference type="Proteomes" id="UP000292003"/>
    </source>
</evidence>